<evidence type="ECO:0000313" key="1">
    <source>
        <dbReference type="EMBL" id="PCE63532.1"/>
    </source>
</evidence>
<organism evidence="1 2">
    <name type="scientific">Sediminicola luteus</name>
    <dbReference type="NCBI Taxonomy" id="319238"/>
    <lineage>
        <taxon>Bacteria</taxon>
        <taxon>Pseudomonadati</taxon>
        <taxon>Bacteroidota</taxon>
        <taxon>Flavobacteriia</taxon>
        <taxon>Flavobacteriales</taxon>
        <taxon>Flavobacteriaceae</taxon>
        <taxon>Sediminicola</taxon>
    </lineage>
</organism>
<dbReference type="OrthoDB" id="1121857at2"/>
<evidence type="ECO:0000313" key="2">
    <source>
        <dbReference type="Proteomes" id="UP000219559"/>
    </source>
</evidence>
<proteinExistence type="predicted"/>
<reference evidence="1 2" key="1">
    <citation type="submission" date="2017-04" db="EMBL/GenBank/DDBJ databases">
        <title>A new member of the family Flavobacteriaceae isolated from ascidians.</title>
        <authorList>
            <person name="Chen L."/>
        </authorList>
    </citation>
    <scope>NUCLEOTIDE SEQUENCE [LARGE SCALE GENOMIC DNA]</scope>
    <source>
        <strain evidence="1 2">HQA918</strain>
    </source>
</reference>
<sequence length="90" mass="9900">MASVRNLKKDINYVLGDLIDSVYFWEMSTGNANSEAGTEIIDGAIAVFDELMAKVNQKDVEDKKAHFKALRGELEEKAIALVEKINALAA</sequence>
<dbReference type="AlphaFoldDB" id="A0A2A4G716"/>
<name>A0A2A4G716_9FLAO</name>
<dbReference type="Proteomes" id="UP000219559">
    <property type="component" value="Unassembled WGS sequence"/>
</dbReference>
<dbReference type="EMBL" id="NBWU01000005">
    <property type="protein sequence ID" value="PCE63532.1"/>
    <property type="molecule type" value="Genomic_DNA"/>
</dbReference>
<dbReference type="RefSeq" id="WP_097443484.1">
    <property type="nucleotide sequence ID" value="NZ_NBWU01000005.1"/>
</dbReference>
<protein>
    <submittedName>
        <fullName evidence="1">Uncharacterized protein</fullName>
    </submittedName>
</protein>
<gene>
    <name evidence="1" type="ORF">B7P33_15140</name>
</gene>
<accession>A0A2A4G716</accession>
<comment type="caution">
    <text evidence="1">The sequence shown here is derived from an EMBL/GenBank/DDBJ whole genome shotgun (WGS) entry which is preliminary data.</text>
</comment>
<keyword evidence="2" id="KW-1185">Reference proteome</keyword>